<reference evidence="1 3" key="1">
    <citation type="submission" date="2017-02" db="EMBL/GenBank/DDBJ databases">
        <authorList>
            <person name="Varghese N."/>
            <person name="Submissions S."/>
        </authorList>
    </citation>
    <scope>NUCLEOTIDE SEQUENCE [LARGE SCALE GENOMIC DNA]</scope>
    <source>
        <strain evidence="1 3">DSM 16775</strain>
    </source>
</reference>
<keyword evidence="3" id="KW-1185">Reference proteome</keyword>
<evidence type="ECO:0000313" key="3">
    <source>
        <dbReference type="Proteomes" id="UP000190669"/>
    </source>
</evidence>
<sequence>MKRISIIFLMSIITSCNSQDKDKPSKKTTTTSERINLELPINPKTMQTHTIEEFTEQDIQKYKKNKIDGGYEYIRADGAKVLETDDELILFTRDITPKNSLFTLSKEYHPNGRLWMKYNRFVNGGFIKGVFYEYDESGKLTKAEDYDKPFKFTWEQVKKYIEQDLKLDFFKDEVNINNYNGLSGGKPTWDINFKGNYKDVFGVYYVTLDGTDGELLKVKKILGRDGEQQIIFEKK</sequence>
<evidence type="ECO:0000313" key="4">
    <source>
        <dbReference type="Proteomes" id="UP000251937"/>
    </source>
</evidence>
<proteinExistence type="predicted"/>
<comment type="caution">
    <text evidence="2">The sequence shown here is derived from an EMBL/GenBank/DDBJ whole genome shotgun (WGS) entry which is preliminary data.</text>
</comment>
<dbReference type="KEGG" id="cbp:EB354_08395"/>
<evidence type="ECO:0008006" key="5">
    <source>
        <dbReference type="Google" id="ProtNLM"/>
    </source>
</evidence>
<protein>
    <recommendedName>
        <fullName evidence="5">Lipoprotein</fullName>
    </recommendedName>
</protein>
<dbReference type="EMBL" id="UAVR01000015">
    <property type="protein sequence ID" value="SQA91457.1"/>
    <property type="molecule type" value="Genomic_DNA"/>
</dbReference>
<dbReference type="PROSITE" id="PS51257">
    <property type="entry name" value="PROKAR_LIPOPROTEIN"/>
    <property type="match status" value="1"/>
</dbReference>
<dbReference type="EMBL" id="FUZE01000006">
    <property type="protein sequence ID" value="SKB70470.1"/>
    <property type="molecule type" value="Genomic_DNA"/>
</dbReference>
<evidence type="ECO:0000313" key="1">
    <source>
        <dbReference type="EMBL" id="SKB70470.1"/>
    </source>
</evidence>
<dbReference type="RefSeq" id="WP_079465071.1">
    <property type="nucleotide sequence ID" value="NZ_CP033934.1"/>
</dbReference>
<dbReference type="AlphaFoldDB" id="A0AAX2INP0"/>
<organism evidence="2 4">
    <name type="scientific">Chryseobacterium balustinum</name>
    <dbReference type="NCBI Taxonomy" id="246"/>
    <lineage>
        <taxon>Bacteria</taxon>
        <taxon>Pseudomonadati</taxon>
        <taxon>Bacteroidota</taxon>
        <taxon>Flavobacteriia</taxon>
        <taxon>Flavobacteriales</taxon>
        <taxon>Weeksellaceae</taxon>
        <taxon>Chryseobacterium group</taxon>
        <taxon>Chryseobacterium</taxon>
    </lineage>
</organism>
<gene>
    <name evidence="2" type="ORF">NCTC11212_03091</name>
    <name evidence="1" type="ORF">SAMN05421800_106165</name>
</gene>
<evidence type="ECO:0000313" key="2">
    <source>
        <dbReference type="EMBL" id="SQA91457.1"/>
    </source>
</evidence>
<name>A0AAX2INP0_9FLAO</name>
<dbReference type="Proteomes" id="UP000190669">
    <property type="component" value="Unassembled WGS sequence"/>
</dbReference>
<dbReference type="Proteomes" id="UP000251937">
    <property type="component" value="Unassembled WGS sequence"/>
</dbReference>
<reference evidence="2 4" key="2">
    <citation type="submission" date="2018-06" db="EMBL/GenBank/DDBJ databases">
        <authorList>
            <consortium name="Pathogen Informatics"/>
            <person name="Doyle S."/>
        </authorList>
    </citation>
    <scope>NUCLEOTIDE SEQUENCE [LARGE SCALE GENOMIC DNA]</scope>
    <source>
        <strain evidence="2 4">NCTC11212</strain>
    </source>
</reference>
<accession>A0AAX2INP0</accession>